<dbReference type="Proteomes" id="UP000009080">
    <property type="component" value="Chromosome"/>
</dbReference>
<keyword evidence="2" id="KW-0489">Methyltransferase</keyword>
<dbReference type="Gene3D" id="1.10.1200.10">
    <property type="entry name" value="ACP-like"/>
    <property type="match status" value="1"/>
</dbReference>
<dbReference type="PANTHER" id="PTHR43861:SF1">
    <property type="entry name" value="TRANS-ACONITATE 2-METHYLTRANSFERASE"/>
    <property type="match status" value="1"/>
</dbReference>
<dbReference type="InterPro" id="IPR013216">
    <property type="entry name" value="Methyltransf_11"/>
</dbReference>
<dbReference type="EMBL" id="CP001614">
    <property type="protein sequence ID" value="ACR14797.1"/>
    <property type="molecule type" value="Genomic_DNA"/>
</dbReference>
<sequence length="384" mass="41465">MNTAYEASHFANNLDDEIRRLNAQVALFWPHEGDLLTQAGLRNGMSVLDIGCGPGHLIGLIKERFPNCRISGLERDPLLVTAAEQYLASQQLAGCQIFQGAAESPPLPEGSFDFITMRLVLEHVSKPEVALAAVKALLKPDGLLAVISNDFDFHLRTWPQVNALQPLYQAYCTARRDDGGDPTIGRRVPQLLQATGYSLVFNRLEMAHNAELGDEPFLRAEGVGIPAQLVKSGYLAQAAFDELARDWKSMLDTPGHVISRQLWLAVGRNCAAASAQVEAPSARQVKAAVDLPLPDRAALLTLIRQVLDDDLLDADDTLSDAGIDSVSAIILQDAIKNLTSVEIPILTLLDNLGVDRLWQLVSAGSRVTGPAVQGTNGVADEGEL</sequence>
<evidence type="ECO:0000259" key="1">
    <source>
        <dbReference type="PROSITE" id="PS50075"/>
    </source>
</evidence>
<protein>
    <submittedName>
        <fullName evidence="2">Methyltransferase family protein</fullName>
    </submittedName>
</protein>
<dbReference type="InterPro" id="IPR029063">
    <property type="entry name" value="SAM-dependent_MTases_sf"/>
</dbReference>
<evidence type="ECO:0000313" key="2">
    <source>
        <dbReference type="EMBL" id="ACR14797.1"/>
    </source>
</evidence>
<dbReference type="SUPFAM" id="SSF47336">
    <property type="entry name" value="ACP-like"/>
    <property type="match status" value="1"/>
</dbReference>
<accession>C5BIB2</accession>
<dbReference type="STRING" id="377629.TERTU_4294"/>
<name>C5BIB2_TERTT</name>
<dbReference type="OrthoDB" id="108476at2"/>
<dbReference type="KEGG" id="ttu:TERTU_4294"/>
<dbReference type="InterPro" id="IPR009081">
    <property type="entry name" value="PP-bd_ACP"/>
</dbReference>
<proteinExistence type="predicted"/>
<feature type="domain" description="Carrier" evidence="1">
    <location>
        <begin position="290"/>
        <end position="365"/>
    </location>
</feature>
<dbReference type="AlphaFoldDB" id="C5BIB2"/>
<dbReference type="eggNOG" id="COG2226">
    <property type="taxonomic scope" value="Bacteria"/>
</dbReference>
<dbReference type="GO" id="GO:0008757">
    <property type="term" value="F:S-adenosylmethionine-dependent methyltransferase activity"/>
    <property type="evidence" value="ECO:0007669"/>
    <property type="project" value="InterPro"/>
</dbReference>
<reference evidence="2 3" key="1">
    <citation type="journal article" date="2009" name="PLoS ONE">
        <title>The complete genome of Teredinibacter turnerae T7901: an intracellular endosymbiont of marine wood-boring bivalves (shipworms).</title>
        <authorList>
            <person name="Yang J.C."/>
            <person name="Madupu R."/>
            <person name="Durkin A.S."/>
            <person name="Ekborg N.A."/>
            <person name="Pedamallu C.S."/>
            <person name="Hostetler J.B."/>
            <person name="Radune D."/>
            <person name="Toms B.S."/>
            <person name="Henrissat B."/>
            <person name="Coutinho P.M."/>
            <person name="Schwarz S."/>
            <person name="Field L."/>
            <person name="Trindade-Silva A.E."/>
            <person name="Soares C.A.G."/>
            <person name="Elshahawi S."/>
            <person name="Hanora A."/>
            <person name="Schmidt E.W."/>
            <person name="Haygood M.G."/>
            <person name="Posfai J."/>
            <person name="Benner J."/>
            <person name="Madinger C."/>
            <person name="Nove J."/>
            <person name="Anton B."/>
            <person name="Chaudhary K."/>
            <person name="Foster J."/>
            <person name="Holman A."/>
            <person name="Kumar S."/>
            <person name="Lessard P.A."/>
            <person name="Luyten Y.A."/>
            <person name="Slatko B."/>
            <person name="Wood N."/>
            <person name="Wu B."/>
            <person name="Teplitski M."/>
            <person name="Mougous J.D."/>
            <person name="Ward N."/>
            <person name="Eisen J.A."/>
            <person name="Badger J.H."/>
            <person name="Distel D.L."/>
        </authorList>
    </citation>
    <scope>NUCLEOTIDE SEQUENCE [LARGE SCALE GENOMIC DNA]</scope>
    <source>
        <strain evidence="3">ATCC 39867 / T7901</strain>
    </source>
</reference>
<gene>
    <name evidence="2" type="ordered locus">TERTU_4294</name>
</gene>
<organism evidence="2 3">
    <name type="scientific">Teredinibacter turnerae (strain ATCC 39867 / T7901)</name>
    <dbReference type="NCBI Taxonomy" id="377629"/>
    <lineage>
        <taxon>Bacteria</taxon>
        <taxon>Pseudomonadati</taxon>
        <taxon>Pseudomonadota</taxon>
        <taxon>Gammaproteobacteria</taxon>
        <taxon>Cellvibrionales</taxon>
        <taxon>Cellvibrionaceae</taxon>
        <taxon>Teredinibacter</taxon>
    </lineage>
</organism>
<dbReference type="InterPro" id="IPR036736">
    <property type="entry name" value="ACP-like_sf"/>
</dbReference>
<dbReference type="PROSITE" id="PS50075">
    <property type="entry name" value="CARRIER"/>
    <property type="match status" value="1"/>
</dbReference>
<dbReference type="GO" id="GO:0032259">
    <property type="term" value="P:methylation"/>
    <property type="evidence" value="ECO:0007669"/>
    <property type="project" value="UniProtKB-KW"/>
</dbReference>
<dbReference type="SUPFAM" id="SSF53335">
    <property type="entry name" value="S-adenosyl-L-methionine-dependent methyltransferases"/>
    <property type="match status" value="1"/>
</dbReference>
<dbReference type="Pfam" id="PF00550">
    <property type="entry name" value="PP-binding"/>
    <property type="match status" value="1"/>
</dbReference>
<dbReference type="Pfam" id="PF08241">
    <property type="entry name" value="Methyltransf_11"/>
    <property type="match status" value="1"/>
</dbReference>
<dbReference type="HOGENOM" id="CLU_060747_0_0_6"/>
<keyword evidence="3" id="KW-1185">Reference proteome</keyword>
<dbReference type="PANTHER" id="PTHR43861">
    <property type="entry name" value="TRANS-ACONITATE 2-METHYLTRANSFERASE-RELATED"/>
    <property type="match status" value="1"/>
</dbReference>
<keyword evidence="2" id="KW-0808">Transferase</keyword>
<dbReference type="CDD" id="cd02440">
    <property type="entry name" value="AdoMet_MTases"/>
    <property type="match status" value="1"/>
</dbReference>
<dbReference type="Gene3D" id="3.40.50.150">
    <property type="entry name" value="Vaccinia Virus protein VP39"/>
    <property type="match status" value="1"/>
</dbReference>
<evidence type="ECO:0000313" key="3">
    <source>
        <dbReference type="Proteomes" id="UP000009080"/>
    </source>
</evidence>
<dbReference type="RefSeq" id="WP_015820911.1">
    <property type="nucleotide sequence ID" value="NC_012997.1"/>
</dbReference>